<name>A0ACD4NP70_9HYPH</name>
<keyword evidence="1" id="KW-0238">DNA-binding</keyword>
<gene>
    <name evidence="1" type="ORF">OXU80_00245</name>
</gene>
<dbReference type="Proteomes" id="UP001163223">
    <property type="component" value="Chromosome"/>
</dbReference>
<dbReference type="EMBL" id="CP113520">
    <property type="protein sequence ID" value="WAJ28720.1"/>
    <property type="molecule type" value="Genomic_DNA"/>
</dbReference>
<evidence type="ECO:0000313" key="1">
    <source>
        <dbReference type="EMBL" id="WAJ28720.1"/>
    </source>
</evidence>
<sequence>MVRGKQNGAARGARIGDVAREAGVSTATVSRALAHPAQVSKELRERVGAAVAKLGYTPNAAARQLRVKRSRTVLVVTRRRWSAPFFAEVLRGLDAELSAAGYAMVLANFDGDGGNRSRQLVDMMFSGTIEGAVMLSGIVVAAEGRTMLDAGLPLVSLCAAAEGTHTVLTNEAECIVEGARRLAALGHTDFLYLAGPPSNYNERVRWAALSAFFAEPRQAGLRLRRAESGDFSTDGGLLTAQAFLGLSPRPTAVIASADEIAIGFMKAVRAAGIGVPSDVSVLGFDGIEFADFCEPVLSTIRQPREALGRLGARVLIEAIEAPSLPPLSHHVLPSRLDFRASTGPAPAGAAAPRPQAAPAPKRKSARARVPAPAEGR</sequence>
<protein>
    <submittedName>
        <fullName evidence="1">LacI family DNA-binding transcriptional regulator</fullName>
    </submittedName>
</protein>
<reference evidence="1" key="1">
    <citation type="submission" date="2022-11" db="EMBL/GenBank/DDBJ databases">
        <title>beta-Carotene-producing bacterium, Jeongeuplla avenae sp. nov., alleviates the salt stress of Arabidopsis seedlings.</title>
        <authorList>
            <person name="Jiang L."/>
            <person name="Lee J."/>
        </authorList>
    </citation>
    <scope>NUCLEOTIDE SEQUENCE</scope>
    <source>
        <strain evidence="1">DY_R2A_6</strain>
    </source>
</reference>
<evidence type="ECO:0000313" key="2">
    <source>
        <dbReference type="Proteomes" id="UP001163223"/>
    </source>
</evidence>
<accession>A0ACD4NP70</accession>
<proteinExistence type="predicted"/>
<organism evidence="1 2">
    <name type="scientific">Antarcticirhabdus aurantiaca</name>
    <dbReference type="NCBI Taxonomy" id="2606717"/>
    <lineage>
        <taxon>Bacteria</taxon>
        <taxon>Pseudomonadati</taxon>
        <taxon>Pseudomonadota</taxon>
        <taxon>Alphaproteobacteria</taxon>
        <taxon>Hyphomicrobiales</taxon>
        <taxon>Aurantimonadaceae</taxon>
        <taxon>Antarcticirhabdus</taxon>
    </lineage>
</organism>
<keyword evidence="2" id="KW-1185">Reference proteome</keyword>